<dbReference type="PATRIC" id="fig|576784.4.peg.1308"/>
<feature type="region of interest" description="Disordered" evidence="1">
    <location>
        <begin position="89"/>
        <end position="188"/>
    </location>
</feature>
<reference evidence="2" key="1">
    <citation type="submission" date="2014-05" db="EMBL/GenBank/DDBJ databases">
        <authorList>
            <person name="Horn Fabian"/>
        </authorList>
    </citation>
    <scope>NUCLEOTIDE SEQUENCE</scope>
</reference>
<evidence type="ECO:0000256" key="1">
    <source>
        <dbReference type="SAM" id="MobiDB-lite"/>
    </source>
</evidence>
<dbReference type="HOGENOM" id="CLU_123918_0_0_11"/>
<sequence length="188" mass="19916">MLDFSEPISTGRSAARSFPYVASSAPASIGSPSGVPVPWASIASICSAVSAALASAWRITRCWARPLGAVRPLLAPSWLTAEPRTTASTLWPLRRASERRSSSSMPTPSPRPMPSAPSANALQRPSCASPRCRAKPMSPIGAPITAAPPARASEQSPWRSDWQARWRATSEDEQAVSMVTAGPSRPRV</sequence>
<name>A0A060ZLV4_9ACTN</name>
<protein>
    <submittedName>
        <fullName evidence="2">Uncharacterized protein</fullName>
    </submittedName>
</protein>
<gene>
    <name evidence="2" type="ORF">SIRAN1401</name>
</gene>
<accession>A0A060ZLV4</accession>
<evidence type="ECO:0000313" key="2">
    <source>
        <dbReference type="EMBL" id="CDR03860.1"/>
    </source>
</evidence>
<dbReference type="AlphaFoldDB" id="A0A060ZLV4"/>
<dbReference type="EMBL" id="LK022848">
    <property type="protein sequence ID" value="CDR03860.1"/>
    <property type="molecule type" value="Genomic_DNA"/>
</dbReference>
<feature type="compositionally biased region" description="Low complexity" evidence="1">
    <location>
        <begin position="139"/>
        <end position="152"/>
    </location>
</feature>
<organism evidence="2">
    <name type="scientific">Streptomyces iranensis</name>
    <dbReference type="NCBI Taxonomy" id="576784"/>
    <lineage>
        <taxon>Bacteria</taxon>
        <taxon>Bacillati</taxon>
        <taxon>Actinomycetota</taxon>
        <taxon>Actinomycetes</taxon>
        <taxon>Kitasatosporales</taxon>
        <taxon>Streptomycetaceae</taxon>
        <taxon>Streptomyces</taxon>
        <taxon>Streptomyces violaceusniger group</taxon>
    </lineage>
</organism>
<proteinExistence type="predicted"/>